<feature type="transmembrane region" description="Helical" evidence="1">
    <location>
        <begin position="112"/>
        <end position="135"/>
    </location>
</feature>
<evidence type="ECO:0000256" key="1">
    <source>
        <dbReference type="SAM" id="Phobius"/>
    </source>
</evidence>
<evidence type="ECO:0000313" key="3">
    <source>
        <dbReference type="Proteomes" id="UP000295399"/>
    </source>
</evidence>
<keyword evidence="1" id="KW-1133">Transmembrane helix</keyword>
<dbReference type="OrthoDB" id="9877933at2"/>
<sequence length="138" mass="14946">MLNQWNWIDSVGILAAAFAVAFILSTLVIRLGIPHLKSDNTVPRPGEPTAPLPDSSDRGRVFDWRATGFWIGFCETVLLFVLVFADQFSALAILIGAKEFVRKERIAANPSYYLLGTLVNLTVAVLCALAARALIAGG</sequence>
<keyword evidence="1" id="KW-0472">Membrane</keyword>
<comment type="caution">
    <text evidence="2">The sequence shown here is derived from an EMBL/GenBank/DDBJ whole genome shotgun (WGS) entry which is preliminary data.</text>
</comment>
<protein>
    <submittedName>
        <fullName evidence="2">Uncharacterized protein</fullName>
    </submittedName>
</protein>
<dbReference type="AlphaFoldDB" id="A0A4R2PPY2"/>
<dbReference type="RefSeq" id="WP_132707353.1">
    <property type="nucleotide sequence ID" value="NZ_JACIGF010000002.1"/>
</dbReference>
<feature type="transmembrane region" description="Helical" evidence="1">
    <location>
        <begin position="12"/>
        <end position="33"/>
    </location>
</feature>
<proteinExistence type="predicted"/>
<accession>A0A4R2PPY2</accession>
<evidence type="ECO:0000313" key="2">
    <source>
        <dbReference type="EMBL" id="TCP37717.1"/>
    </source>
</evidence>
<dbReference type="EMBL" id="SLXO01000002">
    <property type="protein sequence ID" value="TCP37717.1"/>
    <property type="molecule type" value="Genomic_DNA"/>
</dbReference>
<keyword evidence="3" id="KW-1185">Reference proteome</keyword>
<organism evidence="2 3">
    <name type="scientific">Rhodothalassium salexigens DSM 2132</name>
    <dbReference type="NCBI Taxonomy" id="1188247"/>
    <lineage>
        <taxon>Bacteria</taxon>
        <taxon>Pseudomonadati</taxon>
        <taxon>Pseudomonadota</taxon>
        <taxon>Alphaproteobacteria</taxon>
        <taxon>Rhodothalassiales</taxon>
        <taxon>Rhodothalassiaceae</taxon>
        <taxon>Rhodothalassium</taxon>
    </lineage>
</organism>
<dbReference type="Proteomes" id="UP000295399">
    <property type="component" value="Unassembled WGS sequence"/>
</dbReference>
<dbReference type="InParanoid" id="A0A4R2PPY2"/>
<name>A0A4R2PPY2_RHOSA</name>
<feature type="transmembrane region" description="Helical" evidence="1">
    <location>
        <begin position="69"/>
        <end position="91"/>
    </location>
</feature>
<reference evidence="2 3" key="1">
    <citation type="submission" date="2019-03" db="EMBL/GenBank/DDBJ databases">
        <title>Genomic Encyclopedia of Type Strains, Phase IV (KMG-IV): sequencing the most valuable type-strain genomes for metagenomic binning, comparative biology and taxonomic classification.</title>
        <authorList>
            <person name="Goeker M."/>
        </authorList>
    </citation>
    <scope>NUCLEOTIDE SEQUENCE [LARGE SCALE GENOMIC DNA]</scope>
    <source>
        <strain evidence="2 3">DSM 2132</strain>
    </source>
</reference>
<keyword evidence="1" id="KW-0812">Transmembrane</keyword>
<gene>
    <name evidence="2" type="ORF">EV659_102123</name>
</gene>